<sequence length="135" mass="14797">MSESPRLITTLAMPAIAEVTVSFRGLNFLRPEVILDFVTISNNQLLAVTPVALLYSTVGVLQHIELRKLPIDVSGRVVYPISTLKLPAMRAKLVINAQSKRLKFLETLLSNTANENVHGMQVLGLALEFTVVKSA</sequence>
<dbReference type="HOGENOM" id="CLU_136685_0_0_6"/>
<dbReference type="KEGG" id="kox:KOX_12845"/>
<accession>A0A0H3HD02</accession>
<evidence type="ECO:0000313" key="2">
    <source>
        <dbReference type="Proteomes" id="UP000007843"/>
    </source>
</evidence>
<dbReference type="RefSeq" id="WP_014228191.1">
    <property type="nucleotide sequence ID" value="NC_016612.1"/>
</dbReference>
<gene>
    <name evidence="1" type="ordered locus">KOX_12845</name>
</gene>
<evidence type="ECO:0000313" key="1">
    <source>
        <dbReference type="EMBL" id="AEX04295.1"/>
    </source>
</evidence>
<organism evidence="1 2">
    <name type="scientific">Klebsiella michiganensis (strain ATCC 8724 / DSM 4798 / JCM 20051 / NBRC 3318 / NRRL B-199 / KCTC 1686 / BUCSAV 143 / CCM 1901)</name>
    <dbReference type="NCBI Taxonomy" id="1006551"/>
    <lineage>
        <taxon>Bacteria</taxon>
        <taxon>Pseudomonadati</taxon>
        <taxon>Pseudomonadota</taxon>
        <taxon>Gammaproteobacteria</taxon>
        <taxon>Enterobacterales</taxon>
        <taxon>Enterobacteriaceae</taxon>
        <taxon>Klebsiella/Raoultella group</taxon>
        <taxon>Klebsiella</taxon>
    </lineage>
</organism>
<proteinExistence type="predicted"/>
<dbReference type="EMBL" id="CP003218">
    <property type="protein sequence ID" value="AEX04295.1"/>
    <property type="molecule type" value="Genomic_DNA"/>
</dbReference>
<protein>
    <submittedName>
        <fullName evidence="1">Putative dTDP-glucose pyrophosphorylase</fullName>
    </submittedName>
</protein>
<dbReference type="Proteomes" id="UP000007843">
    <property type="component" value="Chromosome"/>
</dbReference>
<reference evidence="1 2" key="1">
    <citation type="journal article" date="2012" name="J. Bacteriol.">
        <title>Complete genome sequence of Klebsiella oxytoca KCTC 1686, used in production of 2,3-butanediol.</title>
        <authorList>
            <person name="Shin S.H."/>
            <person name="Kim S."/>
            <person name="Kim J.Y."/>
            <person name="Lee S."/>
            <person name="Um Y."/>
            <person name="Oh M.K."/>
            <person name="Kim Y.R."/>
            <person name="Lee J."/>
            <person name="Yang K.S."/>
        </authorList>
    </citation>
    <scope>NUCLEOTIDE SEQUENCE [LARGE SCALE GENOMIC DNA]</scope>
    <source>
        <strain evidence="2">ATCC 8724 / DSM 4798 / JCM 20051 / NBRC 3318 / NRRL B-199 / KCTC 1686</strain>
    </source>
</reference>
<name>A0A0H3HD02_KLEM8</name>
<dbReference type="AlphaFoldDB" id="A0A0H3HD02"/>